<dbReference type="InterPro" id="IPR028939">
    <property type="entry name" value="P5C_Rdtase_cat_N"/>
</dbReference>
<dbReference type="PANTHER" id="PTHR11645">
    <property type="entry name" value="PYRROLINE-5-CARBOXYLATE REDUCTASE"/>
    <property type="match status" value="1"/>
</dbReference>
<keyword evidence="2 6" id="KW-0641">Proline biosynthesis</keyword>
<evidence type="ECO:0000259" key="9">
    <source>
        <dbReference type="Pfam" id="PF03807"/>
    </source>
</evidence>
<dbReference type="HAMAP" id="MF_01925">
    <property type="entry name" value="P5C_reductase"/>
    <property type="match status" value="1"/>
</dbReference>
<dbReference type="Gene3D" id="1.10.3730.10">
    <property type="entry name" value="ProC C-terminal domain-like"/>
    <property type="match status" value="1"/>
</dbReference>
<dbReference type="SUPFAM" id="SSF48179">
    <property type="entry name" value="6-phosphogluconate dehydrogenase C-terminal domain-like"/>
    <property type="match status" value="1"/>
</dbReference>
<dbReference type="EMBL" id="CDGG01000001">
    <property type="protein sequence ID" value="CEI80280.1"/>
    <property type="molecule type" value="Genomic_DNA"/>
</dbReference>
<comment type="subcellular location">
    <subcellularLocation>
        <location evidence="6">Cytoplasm</location>
    </subcellularLocation>
</comment>
<evidence type="ECO:0000256" key="1">
    <source>
        <dbReference type="ARBA" id="ARBA00005525"/>
    </source>
</evidence>
<name>A0A0A1M4R9_9BACI</name>
<dbReference type="STRING" id="545501.BN997_00080"/>
<comment type="pathway">
    <text evidence="6">Amino-acid biosynthesis; L-proline biosynthesis; L-proline from L-glutamate 5-semialdehyde: step 1/1.</text>
</comment>
<evidence type="ECO:0000256" key="6">
    <source>
        <dbReference type="HAMAP-Rule" id="MF_01925"/>
    </source>
</evidence>
<comment type="function">
    <text evidence="5 6">Catalyzes the reduction of 1-pyrroline-5-carboxylate (PCA) to L-proline.</text>
</comment>
<dbReference type="UniPathway" id="UPA00098">
    <property type="reaction ID" value="UER00361"/>
</dbReference>
<reference evidence="11 12" key="1">
    <citation type="submission" date="2014-11" db="EMBL/GenBank/DDBJ databases">
        <authorList>
            <person name="Urmite Genomes Urmite Genomes"/>
        </authorList>
    </citation>
    <scope>NUCLEOTIDE SEQUENCE [LARGE SCALE GENOMIC DNA]</scope>
    <source>
        <strain evidence="11 12">Oc5</strain>
    </source>
</reference>
<dbReference type="InterPro" id="IPR008927">
    <property type="entry name" value="6-PGluconate_DH-like_C_sf"/>
</dbReference>
<dbReference type="InterPro" id="IPR029036">
    <property type="entry name" value="P5CR_dimer"/>
</dbReference>
<dbReference type="SUPFAM" id="SSF51735">
    <property type="entry name" value="NAD(P)-binding Rossmann-fold domains"/>
    <property type="match status" value="1"/>
</dbReference>
<dbReference type="InterPro" id="IPR036291">
    <property type="entry name" value="NAD(P)-bd_dom_sf"/>
</dbReference>
<dbReference type="FunFam" id="1.10.3730.10:FF:000001">
    <property type="entry name" value="Pyrroline-5-carboxylate reductase"/>
    <property type="match status" value="1"/>
</dbReference>
<dbReference type="Gene3D" id="3.40.50.720">
    <property type="entry name" value="NAD(P)-binding Rossmann-like Domain"/>
    <property type="match status" value="1"/>
</dbReference>
<dbReference type="PANTHER" id="PTHR11645:SF49">
    <property type="entry name" value="PYRROLINE-5-CARBOXYLATE REDUCTASE 1"/>
    <property type="match status" value="1"/>
</dbReference>
<evidence type="ECO:0000256" key="8">
    <source>
        <dbReference type="PIRSR" id="PIRSR000193-1"/>
    </source>
</evidence>
<keyword evidence="12" id="KW-1185">Reference proteome</keyword>
<sequence>MEKTIAFFGAGNLAEAIIAGITRTNVVTKEQVLVTNRSDKARLDLIAEKYGVTCDLDKEEMIEKADIIILAMKPKDAKDYLDWLKNYIKPHHMVISVIAGLSIEQMEKTLGEGIPVIRTMPNTSALIGQSATAISKGTNVELGQLYFAEELFQTVGTTKIVDEEQMHTITAIAGSGPAFFYYMVEAMEKAAIEAGLDRDTALELLTQTVIGAGKMLETSGADPEQLRVNITSPAGTTEAGLNQLMANEFDKIIKSCVDGARNRSIEITNAQN</sequence>
<evidence type="ECO:0000259" key="10">
    <source>
        <dbReference type="Pfam" id="PF14748"/>
    </source>
</evidence>
<dbReference type="Proteomes" id="UP000040453">
    <property type="component" value="Unassembled WGS sequence"/>
</dbReference>
<evidence type="ECO:0000256" key="3">
    <source>
        <dbReference type="ARBA" id="ARBA00022857"/>
    </source>
</evidence>
<dbReference type="GO" id="GO:0004735">
    <property type="term" value="F:pyrroline-5-carboxylate reductase activity"/>
    <property type="evidence" value="ECO:0007669"/>
    <property type="project" value="UniProtKB-UniRule"/>
</dbReference>
<comment type="catalytic activity">
    <reaction evidence="6">
        <text>L-proline + NADP(+) = (S)-1-pyrroline-5-carboxylate + NADPH + 2 H(+)</text>
        <dbReference type="Rhea" id="RHEA:14109"/>
        <dbReference type="ChEBI" id="CHEBI:15378"/>
        <dbReference type="ChEBI" id="CHEBI:17388"/>
        <dbReference type="ChEBI" id="CHEBI:57783"/>
        <dbReference type="ChEBI" id="CHEBI:58349"/>
        <dbReference type="ChEBI" id="CHEBI:60039"/>
        <dbReference type="EC" id="1.5.1.2"/>
    </reaction>
</comment>
<dbReference type="GO" id="GO:0005737">
    <property type="term" value="C:cytoplasm"/>
    <property type="evidence" value="ECO:0007669"/>
    <property type="project" value="UniProtKB-SubCell"/>
</dbReference>
<feature type="domain" description="Pyrroline-5-carboxylate reductase dimerisation" evidence="10">
    <location>
        <begin position="163"/>
        <end position="266"/>
    </location>
</feature>
<keyword evidence="4 6" id="KW-0560">Oxidoreductase</keyword>
<dbReference type="NCBIfam" id="TIGR00112">
    <property type="entry name" value="proC"/>
    <property type="match status" value="1"/>
</dbReference>
<feature type="domain" description="Pyrroline-5-carboxylate reductase catalytic N-terminal" evidence="9">
    <location>
        <begin position="4"/>
        <end position="100"/>
    </location>
</feature>
<evidence type="ECO:0000313" key="11">
    <source>
        <dbReference type="EMBL" id="CEI80280.1"/>
    </source>
</evidence>
<keyword evidence="6" id="KW-0963">Cytoplasm</keyword>
<organism evidence="11 12">
    <name type="scientific">Oceanobacillus oncorhynchi</name>
    <dbReference type="NCBI Taxonomy" id="545501"/>
    <lineage>
        <taxon>Bacteria</taxon>
        <taxon>Bacillati</taxon>
        <taxon>Bacillota</taxon>
        <taxon>Bacilli</taxon>
        <taxon>Bacillales</taxon>
        <taxon>Bacillaceae</taxon>
        <taxon>Oceanobacillus</taxon>
    </lineage>
</organism>
<dbReference type="AlphaFoldDB" id="A0A0A1M4R9"/>
<proteinExistence type="inferred from homology"/>
<evidence type="ECO:0000256" key="4">
    <source>
        <dbReference type="ARBA" id="ARBA00023002"/>
    </source>
</evidence>
<dbReference type="InterPro" id="IPR000304">
    <property type="entry name" value="Pyrroline-COOH_reductase"/>
</dbReference>
<feature type="binding site" evidence="8">
    <location>
        <begin position="71"/>
        <end position="74"/>
    </location>
    <ligand>
        <name>NADP(+)</name>
        <dbReference type="ChEBI" id="CHEBI:58349"/>
    </ligand>
</feature>
<evidence type="ECO:0000256" key="7">
    <source>
        <dbReference type="NCBIfam" id="TIGR00112"/>
    </source>
</evidence>
<comment type="catalytic activity">
    <reaction evidence="6">
        <text>L-proline + NAD(+) = (S)-1-pyrroline-5-carboxylate + NADH + 2 H(+)</text>
        <dbReference type="Rhea" id="RHEA:14105"/>
        <dbReference type="ChEBI" id="CHEBI:15378"/>
        <dbReference type="ChEBI" id="CHEBI:17388"/>
        <dbReference type="ChEBI" id="CHEBI:57540"/>
        <dbReference type="ChEBI" id="CHEBI:57945"/>
        <dbReference type="ChEBI" id="CHEBI:60039"/>
        <dbReference type="EC" id="1.5.1.2"/>
    </reaction>
</comment>
<dbReference type="OrthoDB" id="9805754at2"/>
<evidence type="ECO:0000256" key="2">
    <source>
        <dbReference type="ARBA" id="ARBA00022650"/>
    </source>
</evidence>
<keyword evidence="3 6" id="KW-0521">NADP</keyword>
<dbReference type="EC" id="1.5.1.2" evidence="6 7"/>
<protein>
    <recommendedName>
        <fullName evidence="6 7">Pyrroline-5-carboxylate reductase</fullName>
        <shortName evidence="6">P5C reductase</shortName>
        <shortName evidence="6">P5CR</shortName>
        <ecNumber evidence="6 7">1.5.1.2</ecNumber>
    </recommendedName>
    <alternativeName>
        <fullName evidence="6">PCA reductase</fullName>
    </alternativeName>
</protein>
<accession>A0A0A1M4R9</accession>
<evidence type="ECO:0000256" key="5">
    <source>
        <dbReference type="ARBA" id="ARBA00058118"/>
    </source>
</evidence>
<dbReference type="Pfam" id="PF03807">
    <property type="entry name" value="F420_oxidored"/>
    <property type="match status" value="1"/>
</dbReference>
<dbReference type="RefSeq" id="WP_042528624.1">
    <property type="nucleotide sequence ID" value="NZ_CDGG01000001.1"/>
</dbReference>
<gene>
    <name evidence="6 11" type="primary">proC</name>
    <name evidence="11" type="ORF">BN997_00080</name>
</gene>
<dbReference type="GO" id="GO:0055129">
    <property type="term" value="P:L-proline biosynthetic process"/>
    <property type="evidence" value="ECO:0007669"/>
    <property type="project" value="UniProtKB-UniRule"/>
</dbReference>
<comment type="similarity">
    <text evidence="1 6">Belongs to the pyrroline-5-carboxylate reductase family.</text>
</comment>
<dbReference type="Pfam" id="PF14748">
    <property type="entry name" value="P5CR_dimer"/>
    <property type="match status" value="1"/>
</dbReference>
<keyword evidence="6" id="KW-0028">Amino-acid biosynthesis</keyword>
<evidence type="ECO:0000313" key="12">
    <source>
        <dbReference type="Proteomes" id="UP000040453"/>
    </source>
</evidence>
<dbReference type="PIRSF" id="PIRSF000193">
    <property type="entry name" value="Pyrrol-5-carb_rd"/>
    <property type="match status" value="1"/>
</dbReference>